<gene>
    <name evidence="2" type="ORF">SAMN05216377_11151</name>
</gene>
<dbReference type="EMBL" id="FNBE01000011">
    <property type="protein sequence ID" value="SDG35473.1"/>
    <property type="molecule type" value="Genomic_DNA"/>
</dbReference>
<proteinExistence type="predicted"/>
<feature type="chain" id="PRO_5038523780" evidence="1">
    <location>
        <begin position="25"/>
        <end position="94"/>
    </location>
</feature>
<keyword evidence="3" id="KW-1185">Reference proteome</keyword>
<dbReference type="AlphaFoldDB" id="A0A1G7TJF7"/>
<evidence type="ECO:0000313" key="3">
    <source>
        <dbReference type="Proteomes" id="UP000198967"/>
    </source>
</evidence>
<protein>
    <submittedName>
        <fullName evidence="2">Uncharacterized protein</fullName>
    </submittedName>
</protein>
<accession>A0A1G7TJF7</accession>
<sequence length="94" mass="9843">MKLSRATVQGYAMADMFLSQLAAAGPDLNTKTFDQAVNGGGYTYTSSTPGGPASLPYPAGHVTQADCGAAMQLINNRYVVRGAYTCFSSVQSRP</sequence>
<dbReference type="RefSeq" id="WP_093085863.1">
    <property type="nucleotide sequence ID" value="NZ_FNBE01000011.1"/>
</dbReference>
<keyword evidence="1" id="KW-0732">Signal</keyword>
<evidence type="ECO:0000256" key="1">
    <source>
        <dbReference type="SAM" id="SignalP"/>
    </source>
</evidence>
<dbReference type="Proteomes" id="UP000198967">
    <property type="component" value="Unassembled WGS sequence"/>
</dbReference>
<feature type="signal peptide" evidence="1">
    <location>
        <begin position="1"/>
        <end position="24"/>
    </location>
</feature>
<organism evidence="2 3">
    <name type="scientific">Pseudonocardia oroxyli</name>
    <dbReference type="NCBI Taxonomy" id="366584"/>
    <lineage>
        <taxon>Bacteria</taxon>
        <taxon>Bacillati</taxon>
        <taxon>Actinomycetota</taxon>
        <taxon>Actinomycetes</taxon>
        <taxon>Pseudonocardiales</taxon>
        <taxon>Pseudonocardiaceae</taxon>
        <taxon>Pseudonocardia</taxon>
    </lineage>
</organism>
<reference evidence="2 3" key="1">
    <citation type="submission" date="2016-10" db="EMBL/GenBank/DDBJ databases">
        <authorList>
            <person name="de Groot N.N."/>
        </authorList>
    </citation>
    <scope>NUCLEOTIDE SEQUENCE [LARGE SCALE GENOMIC DNA]</scope>
    <source>
        <strain evidence="2 3">CGMCC 4.3143</strain>
    </source>
</reference>
<evidence type="ECO:0000313" key="2">
    <source>
        <dbReference type="EMBL" id="SDG35473.1"/>
    </source>
</evidence>
<name>A0A1G7TJF7_PSEOR</name>